<feature type="non-terminal residue" evidence="1">
    <location>
        <position position="153"/>
    </location>
</feature>
<evidence type="ECO:0000313" key="1">
    <source>
        <dbReference type="EMBL" id="KAF5886727.1"/>
    </source>
</evidence>
<protein>
    <submittedName>
        <fullName evidence="1">E3 ubiquitin-protein ligase</fullName>
    </submittedName>
</protein>
<feature type="non-terminal residue" evidence="1">
    <location>
        <position position="1"/>
    </location>
</feature>
<dbReference type="OrthoDB" id="2423195at2759"/>
<name>A0A8J4WQZ5_CLAMG</name>
<proteinExistence type="predicted"/>
<evidence type="ECO:0000313" key="2">
    <source>
        <dbReference type="Proteomes" id="UP000727407"/>
    </source>
</evidence>
<organism evidence="1 2">
    <name type="scientific">Clarias magur</name>
    <name type="common">Asian catfish</name>
    <name type="synonym">Macropteronotus magur</name>
    <dbReference type="NCBI Taxonomy" id="1594786"/>
    <lineage>
        <taxon>Eukaryota</taxon>
        <taxon>Metazoa</taxon>
        <taxon>Chordata</taxon>
        <taxon>Craniata</taxon>
        <taxon>Vertebrata</taxon>
        <taxon>Euteleostomi</taxon>
        <taxon>Actinopterygii</taxon>
        <taxon>Neopterygii</taxon>
        <taxon>Teleostei</taxon>
        <taxon>Ostariophysi</taxon>
        <taxon>Siluriformes</taxon>
        <taxon>Clariidae</taxon>
        <taxon>Clarias</taxon>
    </lineage>
</organism>
<keyword evidence="2" id="KW-1185">Reference proteome</keyword>
<dbReference type="Proteomes" id="UP000727407">
    <property type="component" value="Unassembled WGS sequence"/>
</dbReference>
<dbReference type="EMBL" id="QNUK01001160">
    <property type="protein sequence ID" value="KAF5886727.1"/>
    <property type="molecule type" value="Genomic_DNA"/>
</dbReference>
<reference evidence="1" key="1">
    <citation type="submission" date="2020-07" db="EMBL/GenBank/DDBJ databases">
        <title>Clarias magur genome sequencing, assembly and annotation.</title>
        <authorList>
            <person name="Kushwaha B."/>
            <person name="Kumar R."/>
            <person name="Das P."/>
            <person name="Joshi C.G."/>
            <person name="Kumar D."/>
            <person name="Nagpure N.S."/>
            <person name="Pandey M."/>
            <person name="Agarwal S."/>
            <person name="Srivastava S."/>
            <person name="Singh M."/>
            <person name="Sahoo L."/>
            <person name="Jayasankar P."/>
            <person name="Meher P.K."/>
            <person name="Koringa P.G."/>
            <person name="Iquebal M.A."/>
            <person name="Das S.P."/>
            <person name="Bit A."/>
            <person name="Patnaik S."/>
            <person name="Patel N."/>
            <person name="Shah T.M."/>
            <person name="Hinsu A."/>
            <person name="Jena J.K."/>
        </authorList>
    </citation>
    <scope>NUCLEOTIDE SEQUENCE</scope>
    <source>
        <strain evidence="1">CIFAMagur01</strain>
        <tissue evidence="1">Testis</tissue>
    </source>
</reference>
<gene>
    <name evidence="1" type="ORF">DAT39_022450</name>
</gene>
<accession>A0A8J4WQZ5</accession>
<dbReference type="AlphaFoldDB" id="A0A8J4WQZ5"/>
<sequence length="153" mass="17905">EPLNTNDRNCIMNDFRFLNEISAALSTLRIVIGFLKLSFPSPELKLMTYLKKDLKLEDRAQTLNLQVLRSSQVKHIQSLWEALSLRQSSLLIEMNQNPFIMIEDQQFHEMFTETQEKEIMKTLAEIAESDILITELHYVILNMKLKNVHPSWA</sequence>
<comment type="caution">
    <text evidence="1">The sequence shown here is derived from an EMBL/GenBank/DDBJ whole genome shotgun (WGS) entry which is preliminary data.</text>
</comment>